<evidence type="ECO:0000313" key="2">
    <source>
        <dbReference type="EMBL" id="GLS26671.1"/>
    </source>
</evidence>
<dbReference type="AlphaFoldDB" id="A0AA37T6G0"/>
<keyword evidence="3" id="KW-1185">Reference proteome</keyword>
<dbReference type="Proteomes" id="UP001156870">
    <property type="component" value="Unassembled WGS sequence"/>
</dbReference>
<feature type="region of interest" description="Disordered" evidence="1">
    <location>
        <begin position="19"/>
        <end position="40"/>
    </location>
</feature>
<evidence type="ECO:0000256" key="1">
    <source>
        <dbReference type="SAM" id="MobiDB-lite"/>
    </source>
</evidence>
<feature type="compositionally biased region" description="Polar residues" evidence="1">
    <location>
        <begin position="22"/>
        <end position="40"/>
    </location>
</feature>
<dbReference type="EMBL" id="BSPD01000057">
    <property type="protein sequence ID" value="GLS26671.1"/>
    <property type="molecule type" value="Genomic_DNA"/>
</dbReference>
<gene>
    <name evidence="2" type="ORF">GCM10007877_23880</name>
</gene>
<name>A0AA37T6G0_9GAMM</name>
<accession>A0AA37T6G0</accession>
<protein>
    <submittedName>
        <fullName evidence="2">Uncharacterized protein</fullName>
    </submittedName>
</protein>
<reference evidence="2 3" key="1">
    <citation type="journal article" date="2014" name="Int. J. Syst. Evol. Microbiol.">
        <title>Complete genome sequence of Corynebacterium casei LMG S-19264T (=DSM 44701T), isolated from a smear-ripened cheese.</title>
        <authorList>
            <consortium name="US DOE Joint Genome Institute (JGI-PGF)"/>
            <person name="Walter F."/>
            <person name="Albersmeier A."/>
            <person name="Kalinowski J."/>
            <person name="Ruckert C."/>
        </authorList>
    </citation>
    <scope>NUCLEOTIDE SEQUENCE [LARGE SCALE GENOMIC DNA]</scope>
    <source>
        <strain evidence="2 3">NBRC 110095</strain>
    </source>
</reference>
<sequence>MSYRKVRRFLNGYYARVEQARAEQSSPNKPSMPIGSNQNDQIYGKNILTTAKHLSLSEKPSG</sequence>
<evidence type="ECO:0000313" key="3">
    <source>
        <dbReference type="Proteomes" id="UP001156870"/>
    </source>
</evidence>
<comment type="caution">
    <text evidence="2">The sequence shown here is derived from an EMBL/GenBank/DDBJ whole genome shotgun (WGS) entry which is preliminary data.</text>
</comment>
<proteinExistence type="predicted"/>
<organism evidence="2 3">
    <name type="scientific">Marinibactrum halimedae</name>
    <dbReference type="NCBI Taxonomy" id="1444977"/>
    <lineage>
        <taxon>Bacteria</taxon>
        <taxon>Pseudomonadati</taxon>
        <taxon>Pseudomonadota</taxon>
        <taxon>Gammaproteobacteria</taxon>
        <taxon>Cellvibrionales</taxon>
        <taxon>Cellvibrionaceae</taxon>
        <taxon>Marinibactrum</taxon>
    </lineage>
</organism>